<organism evidence="1 2">
    <name type="scientific">Scyliorhinus torazame</name>
    <name type="common">Cloudy catshark</name>
    <name type="synonym">Catulus torazame</name>
    <dbReference type="NCBI Taxonomy" id="75743"/>
    <lineage>
        <taxon>Eukaryota</taxon>
        <taxon>Metazoa</taxon>
        <taxon>Chordata</taxon>
        <taxon>Craniata</taxon>
        <taxon>Vertebrata</taxon>
        <taxon>Chondrichthyes</taxon>
        <taxon>Elasmobranchii</taxon>
        <taxon>Galeomorphii</taxon>
        <taxon>Galeoidea</taxon>
        <taxon>Carcharhiniformes</taxon>
        <taxon>Scyliorhinidae</taxon>
        <taxon>Scyliorhinus</taxon>
    </lineage>
</organism>
<dbReference type="EMBL" id="BFAA01158967">
    <property type="protein sequence ID" value="GCB85466.1"/>
    <property type="molecule type" value="Genomic_DNA"/>
</dbReference>
<proteinExistence type="predicted"/>
<gene>
    <name evidence="1" type="ORF">scyTo_0026103</name>
</gene>
<keyword evidence="2" id="KW-1185">Reference proteome</keyword>
<accession>A0A401QJB6</accession>
<comment type="caution">
    <text evidence="1">The sequence shown here is derived from an EMBL/GenBank/DDBJ whole genome shotgun (WGS) entry which is preliminary data.</text>
</comment>
<sequence>MAARPYLRQPRPLDQVVELPQSGVPGQALDVLEQVLLLGLEELAVLGDEERLGPEGADVDADHLGGVDDLAQRPHQGAVHPHQLLRVDLIRLVQHHPDLVFVVFHGLDHLRELVRDVQLVGVEEQDDAVHPLSKPLQHRRKVIT</sequence>
<evidence type="ECO:0000313" key="1">
    <source>
        <dbReference type="EMBL" id="GCB85466.1"/>
    </source>
</evidence>
<dbReference type="OrthoDB" id="10575636at2759"/>
<name>A0A401QJB6_SCYTO</name>
<evidence type="ECO:0000313" key="2">
    <source>
        <dbReference type="Proteomes" id="UP000288216"/>
    </source>
</evidence>
<dbReference type="AlphaFoldDB" id="A0A401QJB6"/>
<dbReference type="Proteomes" id="UP000288216">
    <property type="component" value="Unassembled WGS sequence"/>
</dbReference>
<protein>
    <submittedName>
        <fullName evidence="1">Uncharacterized protein</fullName>
    </submittedName>
</protein>
<reference evidence="1 2" key="1">
    <citation type="journal article" date="2018" name="Nat. Ecol. Evol.">
        <title>Shark genomes provide insights into elasmobranch evolution and the origin of vertebrates.</title>
        <authorList>
            <person name="Hara Y"/>
            <person name="Yamaguchi K"/>
            <person name="Onimaru K"/>
            <person name="Kadota M"/>
            <person name="Koyanagi M"/>
            <person name="Keeley SD"/>
            <person name="Tatsumi K"/>
            <person name="Tanaka K"/>
            <person name="Motone F"/>
            <person name="Kageyama Y"/>
            <person name="Nozu R"/>
            <person name="Adachi N"/>
            <person name="Nishimura O"/>
            <person name="Nakagawa R"/>
            <person name="Tanegashima C"/>
            <person name="Kiyatake I"/>
            <person name="Matsumoto R"/>
            <person name="Murakumo K"/>
            <person name="Nishida K"/>
            <person name="Terakita A"/>
            <person name="Kuratani S"/>
            <person name="Sato K"/>
            <person name="Hyodo S Kuraku.S."/>
        </authorList>
    </citation>
    <scope>NUCLEOTIDE SEQUENCE [LARGE SCALE GENOMIC DNA]</scope>
</reference>